<gene>
    <name evidence="2" type="ORF">IQ13_3710</name>
</gene>
<comment type="caution">
    <text evidence="2">The sequence shown here is derived from an EMBL/GenBank/DDBJ whole genome shotgun (WGS) entry which is preliminary data.</text>
</comment>
<proteinExistence type="predicted"/>
<dbReference type="EMBL" id="VLLE01000006">
    <property type="protein sequence ID" value="TWI79307.1"/>
    <property type="molecule type" value="Genomic_DNA"/>
</dbReference>
<keyword evidence="3" id="KW-1185">Reference proteome</keyword>
<sequence length="445" mass="51531">MSGISDRIAIFPMCRALALLQPALPAIISKYDERPDTCFSLIFELLNMSTEIKCPNCGHEFEPTDSIREEVQKELRTKMTEWQKQQQQKFDAQLLEEKKKTQKETEELIRKNIASDFENKLRLLEQNNKDNEEKLKEARQQQVEILKREQELKNKEAELELSVQKKLQEEREKLSGEIRKLEEQRIAAKETEYQLRLKEMEKQLEDQKKLAEEMKRKAEQGSMQLQGEVQELLLEDLLKQSFPYDSIAEVGKGVKGADCILLVRNKFGQECGKIIFESKRTKDFSEQWIEKLKADMRSQSADIAVIVTQAMPKGLDSFGEKDGVWVCSFSEVKALTHVLRDSIVRIAQATKGQENKGEKMQMLYDYLTGNEFAEQWKAIREGFMSMKISIQKERDAMEKLWKQREKQLEKVLLNAAHIRGSVEGIAGSDVNINLLEDSTDLLTDD</sequence>
<reference evidence="2 3" key="1">
    <citation type="journal article" date="2015" name="Stand. Genomic Sci.">
        <title>Genomic Encyclopedia of Bacterial and Archaeal Type Strains, Phase III: the genomes of soil and plant-associated and newly described type strains.</title>
        <authorList>
            <person name="Whitman W.B."/>
            <person name="Woyke T."/>
            <person name="Klenk H.P."/>
            <person name="Zhou Y."/>
            <person name="Lilburn T.G."/>
            <person name="Beck B.J."/>
            <person name="De Vos P."/>
            <person name="Vandamme P."/>
            <person name="Eisen J.A."/>
            <person name="Garrity G."/>
            <person name="Hugenholtz P."/>
            <person name="Kyrpides N.C."/>
        </authorList>
    </citation>
    <scope>NUCLEOTIDE SEQUENCE [LARGE SCALE GENOMIC DNA]</scope>
    <source>
        <strain evidence="2 3">CGMCC 1.7271</strain>
    </source>
</reference>
<feature type="coiled-coil region" evidence="1">
    <location>
        <begin position="91"/>
        <end position="224"/>
    </location>
</feature>
<dbReference type="Proteomes" id="UP000316167">
    <property type="component" value="Unassembled WGS sequence"/>
</dbReference>
<organism evidence="2 3">
    <name type="scientific">Lacibacter cauensis</name>
    <dbReference type="NCBI Taxonomy" id="510947"/>
    <lineage>
        <taxon>Bacteria</taxon>
        <taxon>Pseudomonadati</taxon>
        <taxon>Bacteroidota</taxon>
        <taxon>Chitinophagia</taxon>
        <taxon>Chitinophagales</taxon>
        <taxon>Chitinophagaceae</taxon>
        <taxon>Lacibacter</taxon>
    </lineage>
</organism>
<dbReference type="InterPro" id="IPR019219">
    <property type="entry name" value="DUF2130"/>
</dbReference>
<evidence type="ECO:0000256" key="1">
    <source>
        <dbReference type="SAM" id="Coils"/>
    </source>
</evidence>
<protein>
    <recommendedName>
        <fullName evidence="4">DUF2130 domain-containing protein</fullName>
    </recommendedName>
</protein>
<keyword evidence="1" id="KW-0175">Coiled coil</keyword>
<dbReference type="Pfam" id="PF09903">
    <property type="entry name" value="DUF2130"/>
    <property type="match status" value="1"/>
</dbReference>
<evidence type="ECO:0000313" key="2">
    <source>
        <dbReference type="EMBL" id="TWI79307.1"/>
    </source>
</evidence>
<name>A0A562SDD6_9BACT</name>
<accession>A0A562SDD6</accession>
<evidence type="ECO:0000313" key="3">
    <source>
        <dbReference type="Proteomes" id="UP000316167"/>
    </source>
</evidence>
<evidence type="ECO:0008006" key="4">
    <source>
        <dbReference type="Google" id="ProtNLM"/>
    </source>
</evidence>
<dbReference type="AlphaFoldDB" id="A0A562SDD6"/>